<sequence>MYMVKWNFPGEIQENKRGVFTLALKNNNAVIIVTAVFTIMFFLMTWIIVATKAFFVTIIVVVMLVASFFARASAVMMVLTIVAFLFITSHSTIISFFLCPYQYMKKKGMYTGACPILRDFSKNVRTSLA</sequence>
<dbReference type="KEGG" id="bmd:BMD_2209"/>
<gene>
    <name evidence="2" type="ordered locus">BMD_2209</name>
</gene>
<organism evidence="2 3">
    <name type="scientific">Priestia megaterium (strain DSM 319 / IMG 1521)</name>
    <name type="common">Bacillus megaterium</name>
    <dbReference type="NCBI Taxonomy" id="592022"/>
    <lineage>
        <taxon>Bacteria</taxon>
        <taxon>Bacillati</taxon>
        <taxon>Bacillota</taxon>
        <taxon>Bacilli</taxon>
        <taxon>Bacillales</taxon>
        <taxon>Bacillaceae</taxon>
        <taxon>Priestia</taxon>
    </lineage>
</organism>
<feature type="transmembrane region" description="Helical" evidence="1">
    <location>
        <begin position="53"/>
        <end position="70"/>
    </location>
</feature>
<keyword evidence="1" id="KW-0812">Transmembrane</keyword>
<proteinExistence type="predicted"/>
<feature type="transmembrane region" description="Helical" evidence="1">
    <location>
        <begin position="29"/>
        <end position="48"/>
    </location>
</feature>
<dbReference type="EMBL" id="CP001982">
    <property type="protein sequence ID" value="ADF39057.1"/>
    <property type="molecule type" value="Genomic_DNA"/>
</dbReference>
<dbReference type="AlphaFoldDB" id="D5DE99"/>
<feature type="transmembrane region" description="Helical" evidence="1">
    <location>
        <begin position="76"/>
        <end position="99"/>
    </location>
</feature>
<evidence type="ECO:0000256" key="1">
    <source>
        <dbReference type="SAM" id="Phobius"/>
    </source>
</evidence>
<keyword evidence="1" id="KW-0472">Membrane</keyword>
<dbReference type="Proteomes" id="UP000002365">
    <property type="component" value="Chromosome"/>
</dbReference>
<name>D5DE99_PRIM3</name>
<accession>D5DE99</accession>
<dbReference type="HOGENOM" id="CLU_1944405_0_0_9"/>
<reference evidence="2 3" key="1">
    <citation type="journal article" date="2011" name="J. Bacteriol.">
        <title>Genome sequences of the biotechnologically important Bacillus megaterium strains QM B1551 and DSM319.</title>
        <authorList>
            <person name="Eppinger M."/>
            <person name="Bunk B."/>
            <person name="Johns M.A."/>
            <person name="Edirisinghe J.N."/>
            <person name="Kutumbaka K.K."/>
            <person name="Koenig S.S."/>
            <person name="Huot Creasy H."/>
            <person name="Rosovitz M.J."/>
            <person name="Riley D.R."/>
            <person name="Daugherty S."/>
            <person name="Martin M."/>
            <person name="Elbourne L.D."/>
            <person name="Paulsen I."/>
            <person name="Biedendieck R."/>
            <person name="Braun C."/>
            <person name="Grayburn S."/>
            <person name="Dhingra S."/>
            <person name="Lukyanchuk V."/>
            <person name="Ball B."/>
            <person name="Ul-Qamar R."/>
            <person name="Seibel J."/>
            <person name="Bremer E."/>
            <person name="Jahn D."/>
            <person name="Ravel J."/>
            <person name="Vary P.S."/>
        </authorList>
    </citation>
    <scope>NUCLEOTIDE SEQUENCE [LARGE SCALE GENOMIC DNA]</scope>
    <source>
        <strain evidence="3">DSM 319 / IMG 1521</strain>
    </source>
</reference>
<keyword evidence="1" id="KW-1133">Transmembrane helix</keyword>
<protein>
    <submittedName>
        <fullName evidence="2">Uncharacterized protein</fullName>
    </submittedName>
</protein>
<evidence type="ECO:0000313" key="2">
    <source>
        <dbReference type="EMBL" id="ADF39057.1"/>
    </source>
</evidence>
<evidence type="ECO:0000313" key="3">
    <source>
        <dbReference type="Proteomes" id="UP000002365"/>
    </source>
</evidence>